<dbReference type="EMBL" id="MN739353">
    <property type="protein sequence ID" value="QHT00234.1"/>
    <property type="molecule type" value="Genomic_DNA"/>
</dbReference>
<sequence length="221" mass="25560">MAEPKFISWSDAFQKSDFPYFLSYHDLTLLNTLAPVYHSGFGYKLVEFIPDPDVDLAYRLRLIPRLIIMREEKYILINPKVAKKFSCSHPLRHKTIAVRLGPEGQGGWESKPDKTNKTCFHKEIMTPKYWYEFPEEKIKSNRGSSVLTGPLSDRKYIHVIDLFEEIEIRSEEKNSPITIDDVLFACRGICGDDTRSIKSFNVLSDDGYKLVLMANIDNWST</sequence>
<proteinExistence type="predicted"/>
<name>A0A6C0C9R1_9ZZZZ</name>
<dbReference type="AlphaFoldDB" id="A0A6C0C9R1"/>
<evidence type="ECO:0000313" key="1">
    <source>
        <dbReference type="EMBL" id="QHT00234.1"/>
    </source>
</evidence>
<organism evidence="1">
    <name type="scientific">viral metagenome</name>
    <dbReference type="NCBI Taxonomy" id="1070528"/>
    <lineage>
        <taxon>unclassified sequences</taxon>
        <taxon>metagenomes</taxon>
        <taxon>organismal metagenomes</taxon>
    </lineage>
</organism>
<reference evidence="1" key="1">
    <citation type="journal article" date="2020" name="Nature">
        <title>Giant virus diversity and host interactions through global metagenomics.</title>
        <authorList>
            <person name="Schulz F."/>
            <person name="Roux S."/>
            <person name="Paez-Espino D."/>
            <person name="Jungbluth S."/>
            <person name="Walsh D.A."/>
            <person name="Denef V.J."/>
            <person name="McMahon K.D."/>
            <person name="Konstantinidis K.T."/>
            <person name="Eloe-Fadrosh E.A."/>
            <person name="Kyrpides N.C."/>
            <person name="Woyke T."/>
        </authorList>
    </citation>
    <scope>NUCLEOTIDE SEQUENCE</scope>
    <source>
        <strain evidence="1">GVMAG-M-3300020192-26</strain>
    </source>
</reference>
<accession>A0A6C0C9R1</accession>
<protein>
    <submittedName>
        <fullName evidence="1">Uncharacterized protein</fullName>
    </submittedName>
</protein>